<name>A0AAV6VYR2_9ARAC</name>
<dbReference type="Proteomes" id="UP000827092">
    <property type="component" value="Unassembled WGS sequence"/>
</dbReference>
<keyword evidence="1" id="KW-0472">Membrane</keyword>
<dbReference type="EMBL" id="JAFNEN010000001">
    <property type="protein sequence ID" value="KAG8202167.1"/>
    <property type="molecule type" value="Genomic_DNA"/>
</dbReference>
<feature type="transmembrane region" description="Helical" evidence="1">
    <location>
        <begin position="71"/>
        <end position="93"/>
    </location>
</feature>
<organism evidence="2 3">
    <name type="scientific">Oedothorax gibbosus</name>
    <dbReference type="NCBI Taxonomy" id="931172"/>
    <lineage>
        <taxon>Eukaryota</taxon>
        <taxon>Metazoa</taxon>
        <taxon>Ecdysozoa</taxon>
        <taxon>Arthropoda</taxon>
        <taxon>Chelicerata</taxon>
        <taxon>Arachnida</taxon>
        <taxon>Araneae</taxon>
        <taxon>Araneomorphae</taxon>
        <taxon>Entelegynae</taxon>
        <taxon>Araneoidea</taxon>
        <taxon>Linyphiidae</taxon>
        <taxon>Erigoninae</taxon>
        <taxon>Oedothorax</taxon>
    </lineage>
</organism>
<keyword evidence="3" id="KW-1185">Reference proteome</keyword>
<accession>A0AAV6VYR2</accession>
<evidence type="ECO:0000313" key="3">
    <source>
        <dbReference type="Proteomes" id="UP000827092"/>
    </source>
</evidence>
<gene>
    <name evidence="2" type="ORF">JTE90_010523</name>
</gene>
<protein>
    <submittedName>
        <fullName evidence="2">Uncharacterized protein</fullName>
    </submittedName>
</protein>
<keyword evidence="1" id="KW-1133">Transmembrane helix</keyword>
<reference evidence="2 3" key="1">
    <citation type="journal article" date="2022" name="Nat. Ecol. Evol.">
        <title>A masculinizing supergene underlies an exaggerated male reproductive morph in a spider.</title>
        <authorList>
            <person name="Hendrickx F."/>
            <person name="De Corte Z."/>
            <person name="Sonet G."/>
            <person name="Van Belleghem S.M."/>
            <person name="Kostlbacher S."/>
            <person name="Vangestel C."/>
        </authorList>
    </citation>
    <scope>NUCLEOTIDE SEQUENCE [LARGE SCALE GENOMIC DNA]</scope>
    <source>
        <strain evidence="2">W744_W776</strain>
    </source>
</reference>
<proteinExistence type="predicted"/>
<evidence type="ECO:0000256" key="1">
    <source>
        <dbReference type="SAM" id="Phobius"/>
    </source>
</evidence>
<dbReference type="AlphaFoldDB" id="A0AAV6VYR2"/>
<comment type="caution">
    <text evidence="2">The sequence shown here is derived from an EMBL/GenBank/DDBJ whole genome shotgun (WGS) entry which is preliminary data.</text>
</comment>
<sequence>MHDVIRSLHPFEEKSVGEAPAIGRPIDACPHKALLPMRRPRKALKGPASNTSPFRLQASPRYSRPARFNMLIGHMQVLVALSLVLVVRGAYLIDFSRVFHHNLANVKREENLIAKTKEFLESIDDRYPDLQT</sequence>
<keyword evidence="1" id="KW-0812">Transmembrane</keyword>
<evidence type="ECO:0000313" key="2">
    <source>
        <dbReference type="EMBL" id="KAG8202167.1"/>
    </source>
</evidence>